<evidence type="ECO:0000313" key="2">
    <source>
        <dbReference type="EMBL" id="AHG74603.1"/>
    </source>
</evidence>
<dbReference type="EMBL" id="CP006943">
    <property type="protein sequence ID" value="AHG74603.1"/>
    <property type="molecule type" value="Genomic_DNA"/>
</dbReference>
<protein>
    <submittedName>
        <fullName evidence="2">MerTP family mercury (Hg2+) permease, binding protein MerP</fullName>
    </submittedName>
</protein>
<dbReference type="AlphaFoldDB" id="W0QBI3"/>
<dbReference type="Proteomes" id="UP000066995">
    <property type="component" value="Chromosome"/>
</dbReference>
<feature type="domain" description="HMA" evidence="1">
    <location>
        <begin position="131"/>
        <end position="196"/>
    </location>
</feature>
<dbReference type="CDD" id="cd00371">
    <property type="entry name" value="HMA"/>
    <property type="match status" value="1"/>
</dbReference>
<evidence type="ECO:0000313" key="3">
    <source>
        <dbReference type="Proteomes" id="UP000066995"/>
    </source>
</evidence>
<proteinExistence type="predicted"/>
<organism evidence="2 3">
    <name type="scientific">Mannheimia varigena USDA-ARS-USMARC-1296</name>
    <dbReference type="NCBI Taxonomy" id="1433287"/>
    <lineage>
        <taxon>Bacteria</taxon>
        <taxon>Pseudomonadati</taxon>
        <taxon>Pseudomonadota</taxon>
        <taxon>Gammaproteobacteria</taxon>
        <taxon>Pasteurellales</taxon>
        <taxon>Pasteurellaceae</taxon>
        <taxon>Mannheimia</taxon>
    </lineage>
</organism>
<accession>W0QBI3</accession>
<dbReference type="Gene3D" id="3.30.70.100">
    <property type="match status" value="1"/>
</dbReference>
<sequence>MLHRTVGLFAVRRFLALVDGIKPTRIFANSDANPIACSVWLRFLVAQFFQQNYLHQIFFPQNLGDFVLDCVCRGNVLFNLPLRVAVHFGNVGRRINKMKKYIASLLLAFGLMNPIYAQEKAAQVDIQQAEKTVVLHIPEMYCQLCVYLVNKELRAVEGVISTKASMKERKATVVAQADVDNQKLIQAVGKIHYSAKVM</sequence>
<dbReference type="SUPFAM" id="SSF55008">
    <property type="entry name" value="HMA, heavy metal-associated domain"/>
    <property type="match status" value="1"/>
</dbReference>
<dbReference type="eggNOG" id="COG2608">
    <property type="taxonomic scope" value="Bacteria"/>
</dbReference>
<dbReference type="PATRIC" id="fig|1433287.3.peg.74"/>
<name>W0QBI3_9PAST</name>
<keyword evidence="3" id="KW-1185">Reference proteome</keyword>
<evidence type="ECO:0000259" key="1">
    <source>
        <dbReference type="PROSITE" id="PS50846"/>
    </source>
</evidence>
<dbReference type="Pfam" id="PF00403">
    <property type="entry name" value="HMA"/>
    <property type="match status" value="1"/>
</dbReference>
<dbReference type="KEGG" id="mvi:X808_760"/>
<dbReference type="InterPro" id="IPR036163">
    <property type="entry name" value="HMA_dom_sf"/>
</dbReference>
<dbReference type="GO" id="GO:0046872">
    <property type="term" value="F:metal ion binding"/>
    <property type="evidence" value="ECO:0007669"/>
    <property type="project" value="InterPro"/>
</dbReference>
<dbReference type="InterPro" id="IPR006121">
    <property type="entry name" value="HMA_dom"/>
</dbReference>
<reference evidence="2 3" key="1">
    <citation type="submission" date="2013-12" db="EMBL/GenBank/DDBJ databases">
        <title>Annotation of the Mannheimia varigena USDA-ARS-USMARC-1296 complete genome.</title>
        <authorList>
            <person name="Harhay G.P."/>
            <person name="Clawson M.L."/>
            <person name="Murray R.W."/>
            <person name="Lubbers B.V."/>
            <person name="Heaton M.P."/>
            <person name="Chitko-Mckown C.G."/>
            <person name="Harhay D.M."/>
            <person name="Smith T.P.L."/>
        </authorList>
    </citation>
    <scope>NUCLEOTIDE SEQUENCE [LARGE SCALE GENOMIC DNA]</scope>
    <source>
        <strain evidence="2 3">USDA-ARS-USMARC-1296</strain>
    </source>
</reference>
<dbReference type="PROSITE" id="PS50846">
    <property type="entry name" value="HMA_2"/>
    <property type="match status" value="1"/>
</dbReference>
<dbReference type="HOGENOM" id="CLU_1376715_0_0_6"/>
<gene>
    <name evidence="2" type="ORF">X808_760</name>
</gene>
<dbReference type="STRING" id="1433287.X808_760"/>